<evidence type="ECO:0000256" key="16">
    <source>
        <dbReference type="ARBA" id="ARBA00032853"/>
    </source>
</evidence>
<evidence type="ECO:0000256" key="1">
    <source>
        <dbReference type="ARBA" id="ARBA00001946"/>
    </source>
</evidence>
<dbReference type="GO" id="GO:0009236">
    <property type="term" value="P:cobalamin biosynthetic process"/>
    <property type="evidence" value="ECO:0007669"/>
    <property type="project" value="UniProtKB-UniRule"/>
</dbReference>
<dbReference type="InterPro" id="IPR003805">
    <property type="entry name" value="CobS"/>
</dbReference>
<feature type="transmembrane region" description="Helical" evidence="19">
    <location>
        <begin position="31"/>
        <end position="51"/>
    </location>
</feature>
<organism evidence="20 21">
    <name type="scientific">Faecalibacterium gallinarum</name>
    <dbReference type="NCBI Taxonomy" id="2903556"/>
    <lineage>
        <taxon>Bacteria</taxon>
        <taxon>Bacillati</taxon>
        <taxon>Bacillota</taxon>
        <taxon>Clostridia</taxon>
        <taxon>Eubacteriales</taxon>
        <taxon>Oscillospiraceae</taxon>
        <taxon>Faecalibacterium</taxon>
    </lineage>
</organism>
<feature type="transmembrane region" description="Helical" evidence="19">
    <location>
        <begin position="135"/>
        <end position="159"/>
    </location>
</feature>
<evidence type="ECO:0000256" key="8">
    <source>
        <dbReference type="ARBA" id="ARBA00022573"/>
    </source>
</evidence>
<dbReference type="GO" id="GO:0051073">
    <property type="term" value="F:adenosylcobinamide-GDP ribazoletransferase activity"/>
    <property type="evidence" value="ECO:0007669"/>
    <property type="project" value="UniProtKB-UniRule"/>
</dbReference>
<keyword evidence="8 19" id="KW-0169">Cobalamin biosynthesis</keyword>
<evidence type="ECO:0000313" key="21">
    <source>
        <dbReference type="Proteomes" id="UP001055185"/>
    </source>
</evidence>
<dbReference type="Proteomes" id="UP001055185">
    <property type="component" value="Unassembled WGS sequence"/>
</dbReference>
<comment type="similarity">
    <text evidence="4 19">Belongs to the CobS family.</text>
</comment>
<dbReference type="Pfam" id="PF02654">
    <property type="entry name" value="CobS"/>
    <property type="match status" value="1"/>
</dbReference>
<dbReference type="PANTHER" id="PTHR34148">
    <property type="entry name" value="ADENOSYLCOBINAMIDE-GDP RIBAZOLETRANSFERASE"/>
    <property type="match status" value="1"/>
</dbReference>
<gene>
    <name evidence="19 20" type="primary">cobS</name>
    <name evidence="20" type="ORF">JCM17207_20290</name>
</gene>
<reference evidence="20" key="1">
    <citation type="journal article" date="2022" name="Int. J. Syst. Evol. Microbiol.">
        <title>Genome-based, phenotypic and chemotaxonomic classification of Faecalibacterium strains: proposal of three novel species Faecalibacterium duncaniae sp. nov., Faecalibacterium hattorii sp. nov. and Faecalibacterium gallinarum sp. nov. .</title>
        <authorList>
            <person name="Sakamoto M."/>
            <person name="Sakurai N."/>
            <person name="Tanno H."/>
            <person name="Iino T."/>
            <person name="Ohkuma M."/>
            <person name="Endo A."/>
        </authorList>
    </citation>
    <scope>NUCLEOTIDE SEQUENCE</scope>
    <source>
        <strain evidence="20">JCM 17207</strain>
    </source>
</reference>
<keyword evidence="9 19" id="KW-0808">Transferase</keyword>
<evidence type="ECO:0000313" key="20">
    <source>
        <dbReference type="EMBL" id="GJN65404.1"/>
    </source>
</evidence>
<keyword evidence="7 19" id="KW-1003">Cell membrane</keyword>
<evidence type="ECO:0000256" key="12">
    <source>
        <dbReference type="ARBA" id="ARBA00022989"/>
    </source>
</evidence>
<protein>
    <recommendedName>
        <fullName evidence="6 19">Adenosylcobinamide-GDP ribazoletransferase</fullName>
        <ecNumber evidence="5 19">2.7.8.26</ecNumber>
    </recommendedName>
    <alternativeName>
        <fullName evidence="16 19">Cobalamin synthase</fullName>
    </alternativeName>
    <alternativeName>
        <fullName evidence="15 19">Cobalamin-5'-phosphate synthase</fullName>
    </alternativeName>
</protein>
<evidence type="ECO:0000256" key="11">
    <source>
        <dbReference type="ARBA" id="ARBA00022842"/>
    </source>
</evidence>
<evidence type="ECO:0000256" key="19">
    <source>
        <dbReference type="HAMAP-Rule" id="MF_00719"/>
    </source>
</evidence>
<evidence type="ECO:0000256" key="2">
    <source>
        <dbReference type="ARBA" id="ARBA00004651"/>
    </source>
</evidence>
<proteinExistence type="inferred from homology"/>
<feature type="transmembrane region" description="Helical" evidence="19">
    <location>
        <begin position="179"/>
        <end position="198"/>
    </location>
</feature>
<dbReference type="RefSeq" id="WP_238317625.1">
    <property type="nucleotide sequence ID" value="NZ_BQKV01000098.1"/>
</dbReference>
<comment type="catalytic activity">
    <reaction evidence="17 19">
        <text>alpha-ribazole + adenosylcob(III)inamide-GDP = adenosylcob(III)alamin + GMP + H(+)</text>
        <dbReference type="Rhea" id="RHEA:16049"/>
        <dbReference type="ChEBI" id="CHEBI:10329"/>
        <dbReference type="ChEBI" id="CHEBI:15378"/>
        <dbReference type="ChEBI" id="CHEBI:18408"/>
        <dbReference type="ChEBI" id="CHEBI:58115"/>
        <dbReference type="ChEBI" id="CHEBI:60487"/>
        <dbReference type="EC" id="2.7.8.26"/>
    </reaction>
</comment>
<evidence type="ECO:0000256" key="5">
    <source>
        <dbReference type="ARBA" id="ARBA00013200"/>
    </source>
</evidence>
<evidence type="ECO:0000256" key="3">
    <source>
        <dbReference type="ARBA" id="ARBA00004663"/>
    </source>
</evidence>
<evidence type="ECO:0000256" key="15">
    <source>
        <dbReference type="ARBA" id="ARBA00032605"/>
    </source>
</evidence>
<name>A0AA37J0R1_9FIRM</name>
<evidence type="ECO:0000256" key="18">
    <source>
        <dbReference type="ARBA" id="ARBA00049504"/>
    </source>
</evidence>
<evidence type="ECO:0000256" key="4">
    <source>
        <dbReference type="ARBA" id="ARBA00010561"/>
    </source>
</evidence>
<dbReference type="AlphaFoldDB" id="A0AA37J0R1"/>
<comment type="function">
    <text evidence="14 19">Joins adenosylcobinamide-GDP and alpha-ribazole to generate adenosylcobalamin (Ado-cobalamin). Also synthesizes adenosylcobalamin 5'-phosphate from adenosylcobinamide-GDP and alpha-ribazole 5'-phosphate.</text>
</comment>
<evidence type="ECO:0000256" key="13">
    <source>
        <dbReference type="ARBA" id="ARBA00023136"/>
    </source>
</evidence>
<comment type="subcellular location">
    <subcellularLocation>
        <location evidence="2 19">Cell membrane</location>
        <topology evidence="2 19">Multi-pass membrane protein</topology>
    </subcellularLocation>
</comment>
<keyword evidence="11 19" id="KW-0460">Magnesium</keyword>
<feature type="transmembrane region" description="Helical" evidence="19">
    <location>
        <begin position="57"/>
        <end position="75"/>
    </location>
</feature>
<evidence type="ECO:0000256" key="10">
    <source>
        <dbReference type="ARBA" id="ARBA00022692"/>
    </source>
</evidence>
<comment type="caution">
    <text evidence="20">The sequence shown here is derived from an EMBL/GenBank/DDBJ whole genome shotgun (WGS) entry which is preliminary data.</text>
</comment>
<dbReference type="GO" id="GO:0005886">
    <property type="term" value="C:plasma membrane"/>
    <property type="evidence" value="ECO:0007669"/>
    <property type="project" value="UniProtKB-SubCell"/>
</dbReference>
<sequence>MLWIESFFVALSTYSALPAPQFEWNERNMKYALCFFPAVGLFCGGGLFGWYALCSVVGASDFFFAAGAVCLPLLITGGIHMDGYIDTVDALSSHQPRERKLEILKDSHCGAFAVIYCGVYLLLSLGLFYELAGRPGAIAALCPLYCFSRALSGICAVRLPNARKNGMLSAYTQSAEKRATAAVLAVVAALSGAAALLLAPLPGVGAVLAGLGAMVFYRRMALAQFGGVTGDTSGFFLQICELACMAGAWAGGLFV</sequence>
<accession>A0AA37J0R1</accession>
<keyword evidence="21" id="KW-1185">Reference proteome</keyword>
<feature type="transmembrane region" description="Helical" evidence="19">
    <location>
        <begin position="109"/>
        <end position="129"/>
    </location>
</feature>
<evidence type="ECO:0000256" key="14">
    <source>
        <dbReference type="ARBA" id="ARBA00025228"/>
    </source>
</evidence>
<keyword evidence="12 19" id="KW-1133">Transmembrane helix</keyword>
<dbReference type="EMBL" id="BQKV01000098">
    <property type="protein sequence ID" value="GJN65404.1"/>
    <property type="molecule type" value="Genomic_DNA"/>
</dbReference>
<feature type="transmembrane region" description="Helical" evidence="19">
    <location>
        <begin position="234"/>
        <end position="254"/>
    </location>
</feature>
<evidence type="ECO:0000256" key="7">
    <source>
        <dbReference type="ARBA" id="ARBA00022475"/>
    </source>
</evidence>
<dbReference type="HAMAP" id="MF_00719">
    <property type="entry name" value="CobS"/>
    <property type="match status" value="1"/>
</dbReference>
<evidence type="ECO:0000256" key="17">
    <source>
        <dbReference type="ARBA" id="ARBA00048623"/>
    </source>
</evidence>
<dbReference type="PANTHER" id="PTHR34148:SF1">
    <property type="entry name" value="ADENOSYLCOBINAMIDE-GDP RIBAZOLETRANSFERASE"/>
    <property type="match status" value="1"/>
</dbReference>
<dbReference type="GO" id="GO:0008818">
    <property type="term" value="F:cobalamin 5'-phosphate synthase activity"/>
    <property type="evidence" value="ECO:0007669"/>
    <property type="project" value="UniProtKB-UniRule"/>
</dbReference>
<keyword evidence="10 19" id="KW-0812">Transmembrane</keyword>
<evidence type="ECO:0000256" key="9">
    <source>
        <dbReference type="ARBA" id="ARBA00022679"/>
    </source>
</evidence>
<comment type="catalytic activity">
    <reaction evidence="18 19">
        <text>alpha-ribazole 5'-phosphate + adenosylcob(III)inamide-GDP = adenosylcob(III)alamin 5'-phosphate + GMP + H(+)</text>
        <dbReference type="Rhea" id="RHEA:23560"/>
        <dbReference type="ChEBI" id="CHEBI:15378"/>
        <dbReference type="ChEBI" id="CHEBI:57918"/>
        <dbReference type="ChEBI" id="CHEBI:58115"/>
        <dbReference type="ChEBI" id="CHEBI:60487"/>
        <dbReference type="ChEBI" id="CHEBI:60493"/>
        <dbReference type="EC" id="2.7.8.26"/>
    </reaction>
</comment>
<evidence type="ECO:0000256" key="6">
    <source>
        <dbReference type="ARBA" id="ARBA00015850"/>
    </source>
</evidence>
<keyword evidence="13 19" id="KW-0472">Membrane</keyword>
<comment type="cofactor">
    <cofactor evidence="1 19">
        <name>Mg(2+)</name>
        <dbReference type="ChEBI" id="CHEBI:18420"/>
    </cofactor>
</comment>
<dbReference type="EC" id="2.7.8.26" evidence="5 19"/>
<comment type="pathway">
    <text evidence="3 19">Cofactor biosynthesis; adenosylcobalamin biosynthesis; adenosylcobalamin from cob(II)yrinate a,c-diamide: step 7/7.</text>
</comment>